<dbReference type="HOGENOM" id="CLU_2465924_0_0_11"/>
<protein>
    <submittedName>
        <fullName evidence="1">Uncharacterized protein</fullName>
    </submittedName>
</protein>
<dbReference type="Proteomes" id="UP000006304">
    <property type="component" value="Chromosome"/>
</dbReference>
<gene>
    <name evidence="1" type="ORF">O3I_023935</name>
</gene>
<dbReference type="STRING" id="1133849.O3I_023935"/>
<name>K0EZ20_NOCB7</name>
<sequence length="88" mass="9473">MLGIFIVQQPDRAEADLELQVRSSRGTAEVRVDQVEWGEELCKRMPDKGISVGRLSHLGVAAGSVQQAVLESVVGADGDARVVRCAVR</sequence>
<dbReference type="EMBL" id="CP003876">
    <property type="protein sequence ID" value="AFU02742.1"/>
    <property type="molecule type" value="Genomic_DNA"/>
</dbReference>
<organism evidence="1 2">
    <name type="scientific">Nocardia brasiliensis (strain ATCC 700358 / HUJEG-1)</name>
    <dbReference type="NCBI Taxonomy" id="1133849"/>
    <lineage>
        <taxon>Bacteria</taxon>
        <taxon>Bacillati</taxon>
        <taxon>Actinomycetota</taxon>
        <taxon>Actinomycetes</taxon>
        <taxon>Mycobacteriales</taxon>
        <taxon>Nocardiaceae</taxon>
        <taxon>Nocardia</taxon>
    </lineage>
</organism>
<keyword evidence="2" id="KW-1185">Reference proteome</keyword>
<evidence type="ECO:0000313" key="2">
    <source>
        <dbReference type="Proteomes" id="UP000006304"/>
    </source>
</evidence>
<evidence type="ECO:0000313" key="1">
    <source>
        <dbReference type="EMBL" id="AFU02742.1"/>
    </source>
</evidence>
<dbReference type="KEGG" id="nbr:O3I_023935"/>
<dbReference type="AlphaFoldDB" id="K0EZ20"/>
<proteinExistence type="predicted"/>
<reference evidence="1 2" key="1">
    <citation type="journal article" date="2012" name="J. Bacteriol.">
        <title>Complete genome sequence of Nocardia brasiliensis HUJEG-1.</title>
        <authorList>
            <person name="Vera-Cabrera L."/>
            <person name="Ortiz-Lopez R."/>
            <person name="Elizondo-Gonzalez R."/>
            <person name="Perez-Maya A.A."/>
            <person name="Ocampo-Candiani J."/>
        </authorList>
    </citation>
    <scope>NUCLEOTIDE SEQUENCE [LARGE SCALE GENOMIC DNA]</scope>
    <source>
        <strain evidence="2">ATCC 700358</strain>
    </source>
</reference>
<accession>K0EZ20</accession>